<comment type="subcellular location">
    <subcellularLocation>
        <location evidence="1 10">Cytoplasm</location>
    </subcellularLocation>
</comment>
<feature type="domain" description="DALR anticodon binding" evidence="11">
    <location>
        <begin position="581"/>
        <end position="669"/>
    </location>
</feature>
<keyword evidence="13" id="KW-1185">Reference proteome</keyword>
<dbReference type="EMBL" id="ABZS01000078">
    <property type="protein sequence ID" value="EEP60570.1"/>
    <property type="molecule type" value="Genomic_DNA"/>
</dbReference>
<protein>
    <recommendedName>
        <fullName evidence="10">Glycine--tRNA ligase beta subunit</fullName>
        <ecNumber evidence="10">6.1.1.14</ecNumber>
    </recommendedName>
    <alternativeName>
        <fullName evidence="10">Glycyl-tRNA synthetase beta subunit</fullName>
        <shortName evidence="10">GlyRS</shortName>
    </alternativeName>
</protein>
<keyword evidence="6 10" id="KW-0067">ATP-binding</keyword>
<evidence type="ECO:0000313" key="13">
    <source>
        <dbReference type="Proteomes" id="UP000005540"/>
    </source>
</evidence>
<comment type="catalytic activity">
    <reaction evidence="9 10">
        <text>tRNA(Gly) + glycine + ATP = glycyl-tRNA(Gly) + AMP + diphosphate</text>
        <dbReference type="Rhea" id="RHEA:16013"/>
        <dbReference type="Rhea" id="RHEA-COMP:9664"/>
        <dbReference type="Rhea" id="RHEA-COMP:9683"/>
        <dbReference type="ChEBI" id="CHEBI:30616"/>
        <dbReference type="ChEBI" id="CHEBI:33019"/>
        <dbReference type="ChEBI" id="CHEBI:57305"/>
        <dbReference type="ChEBI" id="CHEBI:78442"/>
        <dbReference type="ChEBI" id="CHEBI:78522"/>
        <dbReference type="ChEBI" id="CHEBI:456215"/>
        <dbReference type="EC" id="6.1.1.14"/>
    </reaction>
</comment>
<dbReference type="NCBIfam" id="TIGR00211">
    <property type="entry name" value="glyS"/>
    <property type="match status" value="1"/>
</dbReference>
<dbReference type="GO" id="GO:0006420">
    <property type="term" value="P:arginyl-tRNA aminoacylation"/>
    <property type="evidence" value="ECO:0007669"/>
    <property type="project" value="InterPro"/>
</dbReference>
<dbReference type="EC" id="6.1.1.14" evidence="10"/>
<dbReference type="Proteomes" id="UP000005540">
    <property type="component" value="Unassembled WGS sequence"/>
</dbReference>
<accession>C4FK32</accession>
<evidence type="ECO:0000256" key="3">
    <source>
        <dbReference type="ARBA" id="ARBA00022490"/>
    </source>
</evidence>
<dbReference type="Pfam" id="PF02092">
    <property type="entry name" value="tRNA_synt_2f"/>
    <property type="match status" value="1"/>
</dbReference>
<dbReference type="OrthoDB" id="9775440at2"/>
<dbReference type="InterPro" id="IPR006194">
    <property type="entry name" value="Gly-tRNA-synth_heterodimer"/>
</dbReference>
<dbReference type="GO" id="GO:0004820">
    <property type="term" value="F:glycine-tRNA ligase activity"/>
    <property type="evidence" value="ECO:0007669"/>
    <property type="project" value="UniProtKB-UniRule"/>
</dbReference>
<dbReference type="HAMAP" id="MF_00255">
    <property type="entry name" value="Gly_tRNA_synth_beta"/>
    <property type="match status" value="1"/>
</dbReference>
<keyword evidence="7 10" id="KW-0648">Protein biosynthesis</keyword>
<evidence type="ECO:0000256" key="1">
    <source>
        <dbReference type="ARBA" id="ARBA00004496"/>
    </source>
</evidence>
<dbReference type="RefSeq" id="WP_007546883.1">
    <property type="nucleotide sequence ID" value="NZ_ABZS01000078.1"/>
</dbReference>
<reference evidence="12 13" key="1">
    <citation type="submission" date="2009-04" db="EMBL/GenBank/DDBJ databases">
        <authorList>
            <person name="Reysenbach A.-L."/>
            <person name="Heidelberg J.F."/>
            <person name="Nelson W.C."/>
        </authorList>
    </citation>
    <scope>NUCLEOTIDE SEQUENCE [LARGE SCALE GENOMIC DNA]</scope>
    <source>
        <strain evidence="12 13">SS-5</strain>
    </source>
</reference>
<keyword evidence="5 10" id="KW-0547">Nucleotide-binding</keyword>
<dbReference type="GO" id="GO:0004814">
    <property type="term" value="F:arginine-tRNA ligase activity"/>
    <property type="evidence" value="ECO:0007669"/>
    <property type="project" value="InterPro"/>
</dbReference>
<dbReference type="PROSITE" id="PS50861">
    <property type="entry name" value="AA_TRNA_LIGASE_II_GLYAB"/>
    <property type="match status" value="1"/>
</dbReference>
<dbReference type="InterPro" id="IPR008909">
    <property type="entry name" value="DALR_anticod-bd"/>
</dbReference>
<keyword evidence="8 10" id="KW-0030">Aminoacyl-tRNA synthetase</keyword>
<comment type="subunit">
    <text evidence="10">Tetramer of two alpha and two beta subunits.</text>
</comment>
<dbReference type="GO" id="GO:0005829">
    <property type="term" value="C:cytosol"/>
    <property type="evidence" value="ECO:0007669"/>
    <property type="project" value="TreeGrafter"/>
</dbReference>
<name>C4FK32_9AQUI</name>
<dbReference type="GO" id="GO:0005524">
    <property type="term" value="F:ATP binding"/>
    <property type="evidence" value="ECO:0007669"/>
    <property type="project" value="UniProtKB-UniRule"/>
</dbReference>
<comment type="similarity">
    <text evidence="2 10">Belongs to the class-II aminoacyl-tRNA synthetase family.</text>
</comment>
<evidence type="ECO:0000256" key="4">
    <source>
        <dbReference type="ARBA" id="ARBA00022598"/>
    </source>
</evidence>
<dbReference type="GO" id="GO:0006426">
    <property type="term" value="P:glycyl-tRNA aminoacylation"/>
    <property type="evidence" value="ECO:0007669"/>
    <property type="project" value="UniProtKB-UniRule"/>
</dbReference>
<evidence type="ECO:0000256" key="5">
    <source>
        <dbReference type="ARBA" id="ARBA00022741"/>
    </source>
</evidence>
<sequence length="678" mass="78815">MKSYLLEIGCEELPPKAILTYKEFLKEYVSQTFKDFFIYNSPENIKIYVTPRRLAVLIKNLKERQDNQKITLIGPPYKVAIDSEGKFTKAALSFAEKNNIPLEKLEKITTEKGEYLGATIEKEGESLESFIKHNTPQLFNQFPQLKSMKWNDSDYRFPRPIRWIVSLLDDKVIDFEVASVKADRFTYLHRFMTKPIGRGERKDINHANDYEEITKLGYIIANFEDRKHSIKTQYEGFARQLNASIIEDDELIDEITCLTEFPVGIVGDLSPEYLTLPKEAIITVCKHHQRYLNFEKDGKLIPKFLAFSNNAVKDRDVVKNGYEKVLRARLEDALFFYKEDLKKKLDDNIEKLKGIQFHEKLGSMYDKVLRNLELALKLADLIGYKDVEKIKRAVMLSKADLLTEMVKEFDELQGIMGMYYSQKQGEEEEISRSIYEHYLPKTAEDNIPETNLGTLLALADKLDTVISFIKIGELPKPSADPFGIRRNAIGIVRLLVEKEIDLDLRKVIDDESILDFILSRLESYLQSKGYKTDIINAVLSLKDGNIYRNYLKVKALSQLRNLPDYENVIMVFKRVGNIIPEDFRSSNVDVNLLVSEPEKELYKKFIEIKDKFKQFIENKDYDKALGLMLELKPYIDRFFDNVMIMVEDEKLKNNRLSLLKEINDLFRNIADFTKLIGG</sequence>
<proteinExistence type="inferred from homology"/>
<dbReference type="PANTHER" id="PTHR30075:SF2">
    <property type="entry name" value="GLYCINE--TRNA LIGASE, CHLOROPLASTIC_MITOCHONDRIAL 2"/>
    <property type="match status" value="1"/>
</dbReference>
<evidence type="ECO:0000256" key="7">
    <source>
        <dbReference type="ARBA" id="ARBA00022917"/>
    </source>
</evidence>
<dbReference type="SUPFAM" id="SSF109604">
    <property type="entry name" value="HD-domain/PDEase-like"/>
    <property type="match status" value="1"/>
</dbReference>
<dbReference type="InterPro" id="IPR015944">
    <property type="entry name" value="Gly-tRNA-synth_bsu"/>
</dbReference>
<evidence type="ECO:0000256" key="6">
    <source>
        <dbReference type="ARBA" id="ARBA00022840"/>
    </source>
</evidence>
<gene>
    <name evidence="10 12" type="primary">glyS</name>
    <name evidence="12" type="ORF">SULYE_0932</name>
</gene>
<organism evidence="12 13">
    <name type="scientific">Sulfurihydrogenibium yellowstonense SS-5</name>
    <dbReference type="NCBI Taxonomy" id="432331"/>
    <lineage>
        <taxon>Bacteria</taxon>
        <taxon>Pseudomonadati</taxon>
        <taxon>Aquificota</taxon>
        <taxon>Aquificia</taxon>
        <taxon>Aquificales</taxon>
        <taxon>Hydrogenothermaceae</taxon>
        <taxon>Sulfurihydrogenibium</taxon>
    </lineage>
</organism>
<evidence type="ECO:0000256" key="10">
    <source>
        <dbReference type="HAMAP-Rule" id="MF_00255"/>
    </source>
</evidence>
<evidence type="ECO:0000259" key="11">
    <source>
        <dbReference type="Pfam" id="PF05746"/>
    </source>
</evidence>
<keyword evidence="3 10" id="KW-0963">Cytoplasm</keyword>
<evidence type="ECO:0000256" key="2">
    <source>
        <dbReference type="ARBA" id="ARBA00008226"/>
    </source>
</evidence>
<evidence type="ECO:0000256" key="8">
    <source>
        <dbReference type="ARBA" id="ARBA00023146"/>
    </source>
</evidence>
<dbReference type="PANTHER" id="PTHR30075">
    <property type="entry name" value="GLYCYL-TRNA SYNTHETASE"/>
    <property type="match status" value="1"/>
</dbReference>
<dbReference type="PRINTS" id="PR01045">
    <property type="entry name" value="TRNASYNTHGB"/>
</dbReference>
<dbReference type="AlphaFoldDB" id="C4FK32"/>
<evidence type="ECO:0000256" key="9">
    <source>
        <dbReference type="ARBA" id="ARBA00047937"/>
    </source>
</evidence>
<dbReference type="Pfam" id="PF05746">
    <property type="entry name" value="DALR_1"/>
    <property type="match status" value="1"/>
</dbReference>
<comment type="caution">
    <text evidence="12">The sequence shown here is derived from an EMBL/GenBank/DDBJ whole genome shotgun (WGS) entry which is preliminary data.</text>
</comment>
<evidence type="ECO:0000313" key="12">
    <source>
        <dbReference type="EMBL" id="EEP60570.1"/>
    </source>
</evidence>
<keyword evidence="4 10" id="KW-0436">Ligase</keyword>